<organism evidence="2 3">
    <name type="scientific">Elliptochloris bilobata</name>
    <dbReference type="NCBI Taxonomy" id="381761"/>
    <lineage>
        <taxon>Eukaryota</taxon>
        <taxon>Viridiplantae</taxon>
        <taxon>Chlorophyta</taxon>
        <taxon>core chlorophytes</taxon>
        <taxon>Trebouxiophyceae</taxon>
        <taxon>Trebouxiophyceae incertae sedis</taxon>
        <taxon>Elliptochloris clade</taxon>
        <taxon>Elliptochloris</taxon>
    </lineage>
</organism>
<comment type="caution">
    <text evidence="2">The sequence shown here is derived from an EMBL/GenBank/DDBJ whole genome shotgun (WGS) entry which is preliminary data.</text>
</comment>
<reference evidence="2 3" key="1">
    <citation type="journal article" date="2024" name="Nat. Commun.">
        <title>Phylogenomics reveals the evolutionary origins of lichenization in chlorophyte algae.</title>
        <authorList>
            <person name="Puginier C."/>
            <person name="Libourel C."/>
            <person name="Otte J."/>
            <person name="Skaloud P."/>
            <person name="Haon M."/>
            <person name="Grisel S."/>
            <person name="Petersen M."/>
            <person name="Berrin J.G."/>
            <person name="Delaux P.M."/>
            <person name="Dal Grande F."/>
            <person name="Keller J."/>
        </authorList>
    </citation>
    <scope>NUCLEOTIDE SEQUENCE [LARGE SCALE GENOMIC DNA]</scope>
    <source>
        <strain evidence="2 3">SAG 245.80</strain>
    </source>
</reference>
<dbReference type="EMBL" id="JALJOU010000024">
    <property type="protein sequence ID" value="KAK9836941.1"/>
    <property type="molecule type" value="Genomic_DNA"/>
</dbReference>
<gene>
    <name evidence="2" type="ORF">WJX81_001379</name>
</gene>
<dbReference type="AlphaFoldDB" id="A0AAW1RT52"/>
<protein>
    <submittedName>
        <fullName evidence="2">Uncharacterized protein</fullName>
    </submittedName>
</protein>
<dbReference type="Proteomes" id="UP001445335">
    <property type="component" value="Unassembled WGS sequence"/>
</dbReference>
<name>A0AAW1RT52_9CHLO</name>
<accession>A0AAW1RT52</accession>
<feature type="region of interest" description="Disordered" evidence="1">
    <location>
        <begin position="79"/>
        <end position="99"/>
    </location>
</feature>
<dbReference type="SUPFAM" id="SSF57850">
    <property type="entry name" value="RING/U-box"/>
    <property type="match status" value="1"/>
</dbReference>
<evidence type="ECO:0000313" key="3">
    <source>
        <dbReference type="Proteomes" id="UP001445335"/>
    </source>
</evidence>
<proteinExistence type="predicted"/>
<evidence type="ECO:0000313" key="2">
    <source>
        <dbReference type="EMBL" id="KAK9836941.1"/>
    </source>
</evidence>
<evidence type="ECO:0000256" key="1">
    <source>
        <dbReference type="SAM" id="MobiDB-lite"/>
    </source>
</evidence>
<sequence length="99" mass="10884">MIQARLSTSYPSASTKERRDALNISLLVIALRKVAEQVPACTHHLRRRRRGGTAARSSRLFDGSCLMRWFEHGGRTCPATGLPLPDQSRPTLGGGLARD</sequence>
<keyword evidence="3" id="KW-1185">Reference proteome</keyword>